<keyword evidence="2" id="KW-1185">Reference proteome</keyword>
<dbReference type="Proteomes" id="UP001172386">
    <property type="component" value="Unassembled WGS sequence"/>
</dbReference>
<sequence>MATKTPMKVVFGAMTIGKPGIEMTRVFTLDDTTKLLSTFQSYGHNEVDTARVYGEGSSEEYLGDIDWKSKGIIMDTKLYPTEGKGALFPISYSHRSEDIRRGLMDSLKALKADKIDMFYLHGPDRKVPWEDTLREVNALHKEGYFSRFGISNYYSFEVAQICEICKRNGWIMPSVYQGLYNALHRKVEDELFPCLRQYNISLYCFNPLAGGFLTGKFKRDTQDEDVEAGGRFDPKRLQGQLHRGRYWNDAMFDALDILRPVAEKHRLTESQCALRWLTHHSMMKKELGDAVIIGASSNKHLEENLKALDEGPLPDDIVEALNLGWERIRGPPLKYWH</sequence>
<name>A0ACC3AET4_9EURO</name>
<comment type="caution">
    <text evidence="1">The sequence shown here is derived from an EMBL/GenBank/DDBJ whole genome shotgun (WGS) entry which is preliminary data.</text>
</comment>
<evidence type="ECO:0000313" key="2">
    <source>
        <dbReference type="Proteomes" id="UP001172386"/>
    </source>
</evidence>
<protein>
    <submittedName>
        <fullName evidence="1">Uncharacterized protein</fullName>
    </submittedName>
</protein>
<organism evidence="1 2">
    <name type="scientific">Neophaeococcomyces mojaviensis</name>
    <dbReference type="NCBI Taxonomy" id="3383035"/>
    <lineage>
        <taxon>Eukaryota</taxon>
        <taxon>Fungi</taxon>
        <taxon>Dikarya</taxon>
        <taxon>Ascomycota</taxon>
        <taxon>Pezizomycotina</taxon>
        <taxon>Eurotiomycetes</taxon>
        <taxon>Chaetothyriomycetidae</taxon>
        <taxon>Chaetothyriales</taxon>
        <taxon>Chaetothyriales incertae sedis</taxon>
        <taxon>Neophaeococcomyces</taxon>
    </lineage>
</organism>
<dbReference type="EMBL" id="JAPDRQ010000026">
    <property type="protein sequence ID" value="KAJ9661018.1"/>
    <property type="molecule type" value="Genomic_DNA"/>
</dbReference>
<evidence type="ECO:0000313" key="1">
    <source>
        <dbReference type="EMBL" id="KAJ9661018.1"/>
    </source>
</evidence>
<reference evidence="1" key="1">
    <citation type="submission" date="2022-10" db="EMBL/GenBank/DDBJ databases">
        <title>Culturing micro-colonial fungi from biological soil crusts in the Mojave desert and describing Neophaeococcomyces mojavensis, and introducing the new genera and species Taxawa tesnikishii.</title>
        <authorList>
            <person name="Kurbessoian T."/>
            <person name="Stajich J.E."/>
        </authorList>
    </citation>
    <scope>NUCLEOTIDE SEQUENCE</scope>
    <source>
        <strain evidence="1">JES_112</strain>
    </source>
</reference>
<proteinExistence type="predicted"/>
<gene>
    <name evidence="1" type="ORF">H2198_002177</name>
</gene>
<accession>A0ACC3AET4</accession>